<keyword evidence="3" id="KW-1185">Reference proteome</keyword>
<feature type="compositionally biased region" description="Basic and acidic residues" evidence="1">
    <location>
        <begin position="13"/>
        <end position="26"/>
    </location>
</feature>
<dbReference type="EMBL" id="JBDODL010001611">
    <property type="protein sequence ID" value="MES1921670.1"/>
    <property type="molecule type" value="Genomic_DNA"/>
</dbReference>
<dbReference type="Proteomes" id="UP001439008">
    <property type="component" value="Unassembled WGS sequence"/>
</dbReference>
<protein>
    <submittedName>
        <fullName evidence="2">Uncharacterized protein</fullName>
    </submittedName>
</protein>
<feature type="compositionally biased region" description="Basic and acidic residues" evidence="1">
    <location>
        <begin position="34"/>
        <end position="44"/>
    </location>
</feature>
<organism evidence="2 3">
    <name type="scientific">Bonamia ostreae</name>
    <dbReference type="NCBI Taxonomy" id="126728"/>
    <lineage>
        <taxon>Eukaryota</taxon>
        <taxon>Sar</taxon>
        <taxon>Rhizaria</taxon>
        <taxon>Endomyxa</taxon>
        <taxon>Ascetosporea</taxon>
        <taxon>Haplosporida</taxon>
        <taxon>Bonamia</taxon>
    </lineage>
</organism>
<accession>A0ABV2APR9</accession>
<reference evidence="2 3" key="1">
    <citation type="journal article" date="2024" name="BMC Biol.">
        <title>Comparative genomics of Ascetosporea gives new insight into the evolutionary basis for animal parasitism in Rhizaria.</title>
        <authorList>
            <person name="Hiltunen Thoren M."/>
            <person name="Onut-Brannstrom I."/>
            <person name="Alfjorden A."/>
            <person name="Peckova H."/>
            <person name="Swords F."/>
            <person name="Hooper C."/>
            <person name="Holzer A.S."/>
            <person name="Bass D."/>
            <person name="Burki F."/>
        </authorList>
    </citation>
    <scope>NUCLEOTIDE SEQUENCE [LARGE SCALE GENOMIC DNA]</scope>
    <source>
        <strain evidence="2">20-A016</strain>
    </source>
</reference>
<gene>
    <name evidence="2" type="ORF">MHBO_003198</name>
</gene>
<feature type="region of interest" description="Disordered" evidence="1">
    <location>
        <begin position="1"/>
        <end position="86"/>
    </location>
</feature>
<name>A0ABV2APR9_9EUKA</name>
<sequence>MSNSPKTVSSNNDTKKVADDIKHLDLSNRSGSPKKAESPQHRFWDTQPVTKSSCDFDFRGNQNQKRTDRRQKRLSEHSAEAVQAPEQILLGHVRHLERRRGFRSKSQR</sequence>
<evidence type="ECO:0000313" key="2">
    <source>
        <dbReference type="EMBL" id="MES1921670.1"/>
    </source>
</evidence>
<feature type="compositionally biased region" description="Polar residues" evidence="1">
    <location>
        <begin position="1"/>
        <end position="12"/>
    </location>
</feature>
<evidence type="ECO:0000256" key="1">
    <source>
        <dbReference type="SAM" id="MobiDB-lite"/>
    </source>
</evidence>
<comment type="caution">
    <text evidence="2">The sequence shown here is derived from an EMBL/GenBank/DDBJ whole genome shotgun (WGS) entry which is preliminary data.</text>
</comment>
<proteinExistence type="predicted"/>
<evidence type="ECO:0000313" key="3">
    <source>
        <dbReference type="Proteomes" id="UP001439008"/>
    </source>
</evidence>